<evidence type="ECO:0000313" key="3">
    <source>
        <dbReference type="Proteomes" id="UP000479710"/>
    </source>
</evidence>
<comment type="caution">
    <text evidence="2">The sequence shown here is derived from an EMBL/GenBank/DDBJ whole genome shotgun (WGS) entry which is preliminary data.</text>
</comment>
<dbReference type="Proteomes" id="UP000479710">
    <property type="component" value="Unassembled WGS sequence"/>
</dbReference>
<feature type="non-terminal residue" evidence="2">
    <location>
        <position position="176"/>
    </location>
</feature>
<organism evidence="2 3">
    <name type="scientific">Oryza meyeriana var. granulata</name>
    <dbReference type="NCBI Taxonomy" id="110450"/>
    <lineage>
        <taxon>Eukaryota</taxon>
        <taxon>Viridiplantae</taxon>
        <taxon>Streptophyta</taxon>
        <taxon>Embryophyta</taxon>
        <taxon>Tracheophyta</taxon>
        <taxon>Spermatophyta</taxon>
        <taxon>Magnoliopsida</taxon>
        <taxon>Liliopsida</taxon>
        <taxon>Poales</taxon>
        <taxon>Poaceae</taxon>
        <taxon>BOP clade</taxon>
        <taxon>Oryzoideae</taxon>
        <taxon>Oryzeae</taxon>
        <taxon>Oryzinae</taxon>
        <taxon>Oryza</taxon>
        <taxon>Oryza meyeriana</taxon>
    </lineage>
</organism>
<sequence length="176" mass="19110">MRGPPPIARAPGWKLGHERGLPPGTGPRGRKEPPPGARPPMFSHCRGRELWGQREPKPRHRREPERPPPPMGAGAVDDGNSWLRERRPRQWKQGGEEGWWLVEVRWEPERPPPTGAEPAAAEGCCWPPIGATGRASAGTGNGSGGREGDWGEVRQEAGSDAQPPRACGEDRGNDIG</sequence>
<protein>
    <submittedName>
        <fullName evidence="2">Uncharacterized protein</fullName>
    </submittedName>
</protein>
<feature type="compositionally biased region" description="Basic and acidic residues" evidence="1">
    <location>
        <begin position="46"/>
        <end position="66"/>
    </location>
</feature>
<evidence type="ECO:0000313" key="2">
    <source>
        <dbReference type="EMBL" id="KAF0911782.1"/>
    </source>
</evidence>
<evidence type="ECO:0000256" key="1">
    <source>
        <dbReference type="SAM" id="MobiDB-lite"/>
    </source>
</evidence>
<feature type="compositionally biased region" description="Basic and acidic residues" evidence="1">
    <location>
        <begin position="167"/>
        <end position="176"/>
    </location>
</feature>
<dbReference type="EMBL" id="SPHZ02000006">
    <property type="protein sequence ID" value="KAF0911782.1"/>
    <property type="molecule type" value="Genomic_DNA"/>
</dbReference>
<feature type="region of interest" description="Disordered" evidence="1">
    <location>
        <begin position="1"/>
        <end position="94"/>
    </location>
</feature>
<feature type="region of interest" description="Disordered" evidence="1">
    <location>
        <begin position="110"/>
        <end position="176"/>
    </location>
</feature>
<proteinExistence type="predicted"/>
<keyword evidence="3" id="KW-1185">Reference proteome</keyword>
<feature type="compositionally biased region" description="Low complexity" evidence="1">
    <location>
        <begin position="116"/>
        <end position="128"/>
    </location>
</feature>
<name>A0A6G1DHU9_9ORYZ</name>
<reference evidence="2 3" key="1">
    <citation type="submission" date="2019-11" db="EMBL/GenBank/DDBJ databases">
        <title>Whole genome sequence of Oryza granulata.</title>
        <authorList>
            <person name="Li W."/>
        </authorList>
    </citation>
    <scope>NUCLEOTIDE SEQUENCE [LARGE SCALE GENOMIC DNA]</scope>
    <source>
        <strain evidence="3">cv. Menghai</strain>
        <tissue evidence="2">Leaf</tissue>
    </source>
</reference>
<dbReference type="AlphaFoldDB" id="A0A6G1DHU9"/>
<feature type="compositionally biased region" description="Basic and acidic residues" evidence="1">
    <location>
        <begin position="146"/>
        <end position="157"/>
    </location>
</feature>
<gene>
    <name evidence="2" type="ORF">E2562_012283</name>
</gene>
<accession>A0A6G1DHU9</accession>